<reference evidence="1" key="2">
    <citation type="submission" date="2020-09" db="EMBL/GenBank/DDBJ databases">
        <authorList>
            <person name="Sun Q."/>
            <person name="Zhou Y."/>
        </authorList>
    </citation>
    <scope>NUCLEOTIDE SEQUENCE</scope>
    <source>
        <strain evidence="1">CGMCC 1.12195</strain>
    </source>
</reference>
<evidence type="ECO:0000313" key="1">
    <source>
        <dbReference type="EMBL" id="GGG89703.1"/>
    </source>
</evidence>
<gene>
    <name evidence="1" type="ORF">GCM10007415_24920</name>
</gene>
<dbReference type="PANTHER" id="PTHR47916">
    <property type="entry name" value="FRUCTOSE-BISPHOSPHATE ALDOLASE CLASS 1"/>
    <property type="match status" value="1"/>
</dbReference>
<proteinExistence type="predicted"/>
<dbReference type="InterPro" id="IPR013785">
    <property type="entry name" value="Aldolase_TIM"/>
</dbReference>
<dbReference type="Gene3D" id="3.20.20.70">
    <property type="entry name" value="Aldolase class I"/>
    <property type="match status" value="1"/>
</dbReference>
<dbReference type="RefSeq" id="WP_229738729.1">
    <property type="nucleotide sequence ID" value="NZ_BMER01000002.1"/>
</dbReference>
<dbReference type="SMART" id="SM01133">
    <property type="entry name" value="DeoC"/>
    <property type="match status" value="1"/>
</dbReference>
<accession>A0A917HUM5</accession>
<comment type="caution">
    <text evidence="1">The sequence shown here is derived from an EMBL/GenBank/DDBJ whole genome shotgun (WGS) entry which is preliminary data.</text>
</comment>
<dbReference type="PANTHER" id="PTHR47916:SF1">
    <property type="entry name" value="3-HYDROXY-5-PHOSPHONOOXYPENTANE-2,4-DIONE THIOLASE"/>
    <property type="match status" value="1"/>
</dbReference>
<protein>
    <submittedName>
        <fullName evidence="1">Aldolase</fullName>
    </submittedName>
</protein>
<dbReference type="SUPFAM" id="SSF51569">
    <property type="entry name" value="Aldolase"/>
    <property type="match status" value="1"/>
</dbReference>
<dbReference type="EMBL" id="BMER01000002">
    <property type="protein sequence ID" value="GGG89703.1"/>
    <property type="molecule type" value="Genomic_DNA"/>
</dbReference>
<dbReference type="AlphaFoldDB" id="A0A917HUM5"/>
<dbReference type="PIRSF" id="PIRSF038992">
    <property type="entry name" value="Aldolase_Ia"/>
    <property type="match status" value="1"/>
</dbReference>
<evidence type="ECO:0000313" key="2">
    <source>
        <dbReference type="Proteomes" id="UP000660862"/>
    </source>
</evidence>
<keyword evidence="2" id="KW-1185">Reference proteome</keyword>
<organism evidence="1 2">
    <name type="scientific">Parapedobacter pyrenivorans</name>
    <dbReference type="NCBI Taxonomy" id="1305674"/>
    <lineage>
        <taxon>Bacteria</taxon>
        <taxon>Pseudomonadati</taxon>
        <taxon>Bacteroidota</taxon>
        <taxon>Sphingobacteriia</taxon>
        <taxon>Sphingobacteriales</taxon>
        <taxon>Sphingobacteriaceae</taxon>
        <taxon>Parapedobacter</taxon>
    </lineage>
</organism>
<dbReference type="Pfam" id="PF01791">
    <property type="entry name" value="DeoC"/>
    <property type="match status" value="1"/>
</dbReference>
<dbReference type="GO" id="GO:0004332">
    <property type="term" value="F:fructose-bisphosphate aldolase activity"/>
    <property type="evidence" value="ECO:0007669"/>
    <property type="project" value="InterPro"/>
</dbReference>
<dbReference type="Proteomes" id="UP000660862">
    <property type="component" value="Unassembled WGS sequence"/>
</dbReference>
<dbReference type="InterPro" id="IPR002915">
    <property type="entry name" value="DeoC/FbaB/LacD_aldolase"/>
</dbReference>
<dbReference type="InterPro" id="IPR050456">
    <property type="entry name" value="DeoC/FbaB_aldolase"/>
</dbReference>
<sequence>MFNESGKCLDVAVDHGVFNEYDFLDGLENMESVVRSLVNAGPDAVQTNYGQSDILQRTPGKSKPALVMRADYGNPYNAQTHKVMFSELQNEEEPILEALRMDASCIVVNLLLVPGEPALHRASLRNIGRLRGVCDRYGMPMMIEPLVMKGNDSRGGYQVDGNKKLVVPLVRQARELGADVIKADPTDHVEDYHEVVEAARCPVLVRGGGKADLKDLFTKSYGYLQQGAMGLVYGRNIYQHPNPSQIVKAFMQMIHNGATPEAAWQIYSTDGKGN</sequence>
<name>A0A917HUM5_9SPHI</name>
<dbReference type="InterPro" id="IPR041720">
    <property type="entry name" value="FbaB-like"/>
</dbReference>
<reference evidence="1" key="1">
    <citation type="journal article" date="2014" name="Int. J. Syst. Evol. Microbiol.">
        <title>Complete genome sequence of Corynebacterium casei LMG S-19264T (=DSM 44701T), isolated from a smear-ripened cheese.</title>
        <authorList>
            <consortium name="US DOE Joint Genome Institute (JGI-PGF)"/>
            <person name="Walter F."/>
            <person name="Albersmeier A."/>
            <person name="Kalinowski J."/>
            <person name="Ruckert C."/>
        </authorList>
    </citation>
    <scope>NUCLEOTIDE SEQUENCE</scope>
    <source>
        <strain evidence="1">CGMCC 1.12195</strain>
    </source>
</reference>